<keyword evidence="1" id="KW-0472">Membrane</keyword>
<protein>
    <recommendedName>
        <fullName evidence="3">Fibronectin type-III domain-containing protein</fullName>
    </recommendedName>
</protein>
<keyword evidence="1" id="KW-1133">Transmembrane helix</keyword>
<evidence type="ECO:0008006" key="3">
    <source>
        <dbReference type="Google" id="ProtNLM"/>
    </source>
</evidence>
<feature type="transmembrane region" description="Helical" evidence="1">
    <location>
        <begin position="12"/>
        <end position="32"/>
    </location>
</feature>
<evidence type="ECO:0000256" key="1">
    <source>
        <dbReference type="SAM" id="Phobius"/>
    </source>
</evidence>
<dbReference type="AlphaFoldDB" id="A0A7V0Z5R9"/>
<name>A0A7V0Z5R9_UNCW3</name>
<keyword evidence="1" id="KW-0812">Transmembrane</keyword>
<gene>
    <name evidence="2" type="ORF">ENP86_05860</name>
</gene>
<comment type="caution">
    <text evidence="2">The sequence shown here is derived from an EMBL/GenBank/DDBJ whole genome shotgun (WGS) entry which is preliminary data.</text>
</comment>
<dbReference type="EMBL" id="DSKY01000014">
    <property type="protein sequence ID" value="HDY59059.1"/>
    <property type="molecule type" value="Genomic_DNA"/>
</dbReference>
<reference evidence="2" key="1">
    <citation type="journal article" date="2020" name="mSystems">
        <title>Genome- and Community-Level Interaction Insights into Carbon Utilization and Element Cycling Functions of Hydrothermarchaeota in Hydrothermal Sediment.</title>
        <authorList>
            <person name="Zhou Z."/>
            <person name="Liu Y."/>
            <person name="Xu W."/>
            <person name="Pan J."/>
            <person name="Luo Z.H."/>
            <person name="Li M."/>
        </authorList>
    </citation>
    <scope>NUCLEOTIDE SEQUENCE [LARGE SCALE GENOMIC DNA]</scope>
    <source>
        <strain evidence="2">SpSt-258</strain>
    </source>
</reference>
<evidence type="ECO:0000313" key="2">
    <source>
        <dbReference type="EMBL" id="HDY59059.1"/>
    </source>
</evidence>
<dbReference type="InterPro" id="IPR013783">
    <property type="entry name" value="Ig-like_fold"/>
</dbReference>
<proteinExistence type="predicted"/>
<organism evidence="2">
    <name type="scientific">candidate division WOR-3 bacterium</name>
    <dbReference type="NCBI Taxonomy" id="2052148"/>
    <lineage>
        <taxon>Bacteria</taxon>
        <taxon>Bacteria division WOR-3</taxon>
    </lineage>
</organism>
<accession>A0A7V0Z5R9</accession>
<dbReference type="Gene3D" id="2.60.40.10">
    <property type="entry name" value="Immunoglobulins"/>
    <property type="match status" value="1"/>
</dbReference>
<sequence length="150" mass="17663">MEKNTIFLRNKLSYFAFVFLVLITTLVVSNAGCKNPNEYEPQFDSLYPPPSAPQLISPKNDTVIYYQTPFPHDIKLKWSVVEDVEYYQLQIANDSTVLPDANPVNVEVCSTFYAVSKNGFYFWRVRAYNRKWTWYTEWSQTRHFGVFYSP</sequence>